<evidence type="ECO:0000259" key="3">
    <source>
        <dbReference type="Pfam" id="PF00685"/>
    </source>
</evidence>
<dbReference type="RefSeq" id="WP_151168026.1">
    <property type="nucleotide sequence ID" value="NZ_WACR01000006.1"/>
</dbReference>
<protein>
    <submittedName>
        <fullName evidence="4">Glycosyltransferase</fullName>
    </submittedName>
</protein>
<dbReference type="AlphaFoldDB" id="A0A6N6M7D3"/>
<evidence type="ECO:0000313" key="5">
    <source>
        <dbReference type="Proteomes" id="UP000435357"/>
    </source>
</evidence>
<dbReference type="Gene3D" id="3.40.50.300">
    <property type="entry name" value="P-loop containing nucleotide triphosphate hydrolases"/>
    <property type="match status" value="1"/>
</dbReference>
<feature type="domain" description="Sulfotransferase" evidence="3">
    <location>
        <begin position="51"/>
        <end position="159"/>
    </location>
</feature>
<accession>A0A6N6M7D3</accession>
<dbReference type="Pfam" id="PF00534">
    <property type="entry name" value="Glycos_transf_1"/>
    <property type="match status" value="1"/>
</dbReference>
<keyword evidence="1 4" id="KW-0808">Transferase</keyword>
<dbReference type="InterPro" id="IPR027417">
    <property type="entry name" value="P-loop_NTPase"/>
</dbReference>
<comment type="caution">
    <text evidence="4">The sequence shown here is derived from an EMBL/GenBank/DDBJ whole genome shotgun (WGS) entry which is preliminary data.</text>
</comment>
<sequence>MVWLGAYPQSGRELVEDIFTDCFGFSVRHFTKNTGERLKYEDNTLYTTNNLPDEVPAHGTKKIFIVRDGRSANTGLVLNALSNLGSKKTFDDIFYESLVASNRSYFGGWKEHTKQWSKESGIILRYEDLIKDFKKEIDRLAEYLEVEIKKYPETLNDYRHPKETDWQNHLTEYNHDLFWAYNREFMEKFGYEYNGELRDQITGIDYDILQKLGVSQNTSHHQKAILIESNKLLMHQNDGVKRYLIELLKALYQTQKTENSPWKIDLLITGKVVSLREYGKTAFDSEKRKNNFNKLSKILFKLNNGLRAVVSDKKYDSIKGLYKKGVVKIGLKPFKNIARVIYVIDRALKGKKTAKDNYTSNIVNLDLSHYDLIHVPLPQHYEPFKNTSSNFLLTVHDLTHKKLKNYHTRRNIQLAEKGFNHFIEKETKFLSISNSTKKDLTDQYDIDPQRVHTVYEAANNDAFKPELNSNKLEFISGKYNIPDKPFLFTLSTLEPRKNLINTIKAFELLLKNHPQLDINLVIGGRKGWKVKELSNLKNLSNIYFTGFIDEGDLSSIYSRALGFCYISFYEGFGLPPLEAMSCGVPVIFGNNSSMKELYTGYGLAADPSNVEEISEKMYELVENNQKTNELKLKSLKRSFDFSWSKTAIETLSVYDKLTVE</sequence>
<dbReference type="GO" id="GO:0008146">
    <property type="term" value="F:sulfotransferase activity"/>
    <property type="evidence" value="ECO:0007669"/>
    <property type="project" value="InterPro"/>
</dbReference>
<evidence type="ECO:0000256" key="1">
    <source>
        <dbReference type="ARBA" id="ARBA00022679"/>
    </source>
</evidence>
<dbReference type="Proteomes" id="UP000435357">
    <property type="component" value="Unassembled WGS sequence"/>
</dbReference>
<dbReference type="Gene3D" id="3.40.50.2000">
    <property type="entry name" value="Glycogen Phosphorylase B"/>
    <property type="match status" value="1"/>
</dbReference>
<dbReference type="PANTHER" id="PTHR46401:SF2">
    <property type="entry name" value="GLYCOSYLTRANSFERASE WBBK-RELATED"/>
    <property type="match status" value="1"/>
</dbReference>
<reference evidence="4 5" key="1">
    <citation type="submission" date="2019-09" db="EMBL/GenBank/DDBJ databases">
        <title>Genomes of Cryomorphaceae.</title>
        <authorList>
            <person name="Bowman J.P."/>
        </authorList>
    </citation>
    <scope>NUCLEOTIDE SEQUENCE [LARGE SCALE GENOMIC DNA]</scope>
    <source>
        <strain evidence="4 5">KCTC 52047</strain>
    </source>
</reference>
<dbReference type="OrthoDB" id="9801609at2"/>
<evidence type="ECO:0000313" key="4">
    <source>
        <dbReference type="EMBL" id="KAB1063976.1"/>
    </source>
</evidence>
<dbReference type="GO" id="GO:0016757">
    <property type="term" value="F:glycosyltransferase activity"/>
    <property type="evidence" value="ECO:0007669"/>
    <property type="project" value="InterPro"/>
</dbReference>
<dbReference type="PANTHER" id="PTHR46401">
    <property type="entry name" value="GLYCOSYLTRANSFERASE WBBK-RELATED"/>
    <property type="match status" value="1"/>
</dbReference>
<proteinExistence type="predicted"/>
<dbReference type="GO" id="GO:0009103">
    <property type="term" value="P:lipopolysaccharide biosynthetic process"/>
    <property type="evidence" value="ECO:0007669"/>
    <property type="project" value="TreeGrafter"/>
</dbReference>
<gene>
    <name evidence="4" type="ORF">F3059_08035</name>
</gene>
<dbReference type="CDD" id="cd03809">
    <property type="entry name" value="GT4_MtfB-like"/>
    <property type="match status" value="1"/>
</dbReference>
<dbReference type="SUPFAM" id="SSF52540">
    <property type="entry name" value="P-loop containing nucleoside triphosphate hydrolases"/>
    <property type="match status" value="1"/>
</dbReference>
<feature type="domain" description="Glycosyl transferase family 1" evidence="2">
    <location>
        <begin position="475"/>
        <end position="631"/>
    </location>
</feature>
<dbReference type="Pfam" id="PF00685">
    <property type="entry name" value="Sulfotransfer_1"/>
    <property type="match status" value="1"/>
</dbReference>
<name>A0A6N6M7D3_9FLAO</name>
<evidence type="ECO:0000259" key="2">
    <source>
        <dbReference type="Pfam" id="PF00534"/>
    </source>
</evidence>
<dbReference type="InterPro" id="IPR001296">
    <property type="entry name" value="Glyco_trans_1"/>
</dbReference>
<dbReference type="SUPFAM" id="SSF53756">
    <property type="entry name" value="UDP-Glycosyltransferase/glycogen phosphorylase"/>
    <property type="match status" value="1"/>
</dbReference>
<dbReference type="InterPro" id="IPR000863">
    <property type="entry name" value="Sulfotransferase_dom"/>
</dbReference>
<dbReference type="EMBL" id="WACR01000006">
    <property type="protein sequence ID" value="KAB1063976.1"/>
    <property type="molecule type" value="Genomic_DNA"/>
</dbReference>
<organism evidence="4 5">
    <name type="scientific">Salibacter halophilus</name>
    <dbReference type="NCBI Taxonomy" id="1803916"/>
    <lineage>
        <taxon>Bacteria</taxon>
        <taxon>Pseudomonadati</taxon>
        <taxon>Bacteroidota</taxon>
        <taxon>Flavobacteriia</taxon>
        <taxon>Flavobacteriales</taxon>
        <taxon>Salibacteraceae</taxon>
        <taxon>Salibacter</taxon>
    </lineage>
</organism>
<keyword evidence="5" id="KW-1185">Reference proteome</keyword>